<dbReference type="RefSeq" id="WP_015260696.1">
    <property type="nucleotide sequence ID" value="NC_019903.1"/>
</dbReference>
<dbReference type="SUPFAM" id="SSF52540">
    <property type="entry name" value="P-loop containing nucleoside triphosphate hydrolases"/>
    <property type="match status" value="1"/>
</dbReference>
<evidence type="ECO:0000313" key="2">
    <source>
        <dbReference type="Proteomes" id="UP000010797"/>
    </source>
</evidence>
<dbReference type="AlphaFoldDB" id="L0F1G4"/>
<gene>
    <name evidence="1" type="ordered locus">Desdi_0129</name>
</gene>
<reference evidence="2" key="1">
    <citation type="submission" date="2012-02" db="EMBL/GenBank/DDBJ databases">
        <title>Complete sequence of Desulfitobacterium dichloroeliminans LMG P-21439.</title>
        <authorList>
            <person name="Lucas S."/>
            <person name="Han J."/>
            <person name="Lapidus A."/>
            <person name="Cheng J.-F."/>
            <person name="Goodwin L."/>
            <person name="Pitluck S."/>
            <person name="Peters L."/>
            <person name="Ovchinnikova G."/>
            <person name="Teshima H."/>
            <person name="Detter J.C."/>
            <person name="Han C."/>
            <person name="Tapia R."/>
            <person name="Land M."/>
            <person name="Hauser L."/>
            <person name="Kyrpides N."/>
            <person name="Ivanova N."/>
            <person name="Pagani I."/>
            <person name="Kruse T."/>
            <person name="de Vos W.M."/>
            <person name="Boon N."/>
            <person name="Smidt H."/>
            <person name="Woyke T."/>
        </authorList>
    </citation>
    <scope>NUCLEOTIDE SEQUENCE [LARGE SCALE GENOMIC DNA]</scope>
    <source>
        <strain evidence="2">LMG P-21439 / DCA1</strain>
    </source>
</reference>
<dbReference type="HOGENOM" id="CLU_1803003_0_0_9"/>
<organism evidence="1 2">
    <name type="scientific">Desulfitobacterium dichloroeliminans (strain LMG P-21439 / DCA1)</name>
    <dbReference type="NCBI Taxonomy" id="871963"/>
    <lineage>
        <taxon>Bacteria</taxon>
        <taxon>Bacillati</taxon>
        <taxon>Bacillota</taxon>
        <taxon>Clostridia</taxon>
        <taxon>Eubacteriales</taxon>
        <taxon>Desulfitobacteriaceae</taxon>
        <taxon>Desulfitobacterium</taxon>
    </lineage>
</organism>
<dbReference type="EMBL" id="CP003344">
    <property type="protein sequence ID" value="AGA67689.1"/>
    <property type="molecule type" value="Genomic_DNA"/>
</dbReference>
<sequence>MLNYDNDIEKRVTVILGPEGIGKTRELLAEQKRQESLGNCAVFIKESRVSNSYKELENILWTNTLLERAQGMGRNPAPNDLNAKDWQLVFLVDDCQAYDEELLKFMYDFVKNKPDILLILAGRNEVESKIKNIFIKANYKVIV</sequence>
<evidence type="ECO:0000313" key="1">
    <source>
        <dbReference type="EMBL" id="AGA67689.1"/>
    </source>
</evidence>
<dbReference type="InterPro" id="IPR027417">
    <property type="entry name" value="P-loop_NTPase"/>
</dbReference>
<accession>L0F1G4</accession>
<keyword evidence="2" id="KW-1185">Reference proteome</keyword>
<name>L0F1G4_DESDL</name>
<proteinExistence type="predicted"/>
<protein>
    <submittedName>
        <fullName evidence="1">Uncharacterized protein</fullName>
    </submittedName>
</protein>
<dbReference type="Proteomes" id="UP000010797">
    <property type="component" value="Chromosome"/>
</dbReference>
<dbReference type="KEGG" id="ddl:Desdi_0129"/>